<dbReference type="Pfam" id="PF20710">
    <property type="entry name" value="DUF6824"/>
    <property type="match status" value="1"/>
</dbReference>
<evidence type="ECO:0000313" key="3">
    <source>
        <dbReference type="EMBL" id="VEU41647.1"/>
    </source>
</evidence>
<evidence type="ECO:0000259" key="1">
    <source>
        <dbReference type="Pfam" id="PF20710"/>
    </source>
</evidence>
<keyword evidence="4" id="KW-1185">Reference proteome</keyword>
<feature type="domain" description="DUF6824" evidence="1">
    <location>
        <begin position="417"/>
        <end position="499"/>
    </location>
</feature>
<dbReference type="AlphaFoldDB" id="A0A448ZHW8"/>
<dbReference type="InterPro" id="IPR049227">
    <property type="entry name" value="DUF6824"/>
</dbReference>
<protein>
    <recommendedName>
        <fullName evidence="1">DUF6824 domain-containing protein</fullName>
    </recommendedName>
</protein>
<evidence type="ECO:0000313" key="4">
    <source>
        <dbReference type="Proteomes" id="UP000291116"/>
    </source>
</evidence>
<dbReference type="OrthoDB" id="42195at2759"/>
<accession>A0A448ZHW8</accession>
<dbReference type="EMBL" id="CAACVS010000188">
    <property type="protein sequence ID" value="VEU38820.1"/>
    <property type="molecule type" value="Genomic_DNA"/>
</dbReference>
<dbReference type="EMBL" id="CAACVS010000373">
    <property type="protein sequence ID" value="VEU41647.1"/>
    <property type="molecule type" value="Genomic_DNA"/>
</dbReference>
<dbReference type="Proteomes" id="UP000291116">
    <property type="component" value="Unassembled WGS sequence"/>
</dbReference>
<sequence length="568" mass="64621">MARSSNEVSVSLDDDTATISDFREVDPAEVDRMLAEELNGLSLDDRERVMEEVHGIFDRSTIQHDGLEDALRAMGNELDDYYFGSGSTAAKITDDSDNNAFDDTSTSSPIKYSAYLEARAKNSSLVVDRNFRLAFLLSAGNNPKEAALKLMKYLDFIRDLYETSDVLFRPVFLEDLNSSAKQQLVMGSYQILPDRDSSGRRIFCYLRDVSFKLASYREMQQLYIYFHQRIMEDEKGMVAVVFLHNSTMFTEGSSTFEYAMKLYNILPHRYSAIHLCMPNRPSYHLIRSAIMLIVGKESRSRVRCHIGSLVECQYNLRPFGIPVGSLPAALELNTTYRKGNIANHTKWLRTQRAKEIAIRNILSGKQVTVGLCQHPEDVNCDAKCDADHFVAEGNKAAGMQAVNIFRLKFVECPLHEDCLFGRGRSAMKHPGNVAMRRLIEEKEELYRVALHRTKAEIAWEVVNTIKNGGGRFLKETNLGLYTLVDDETARKKISVAFRDFKSKTVQRRQQSAEQQTRQLQATARGRKTFATTDTPDVAMRANFTNMNSDSFCSPQDNQCFLKNFHKHL</sequence>
<proteinExistence type="predicted"/>
<name>A0A448ZHW8_9STRA</name>
<reference evidence="3 4" key="1">
    <citation type="submission" date="2019-01" db="EMBL/GenBank/DDBJ databases">
        <authorList>
            <person name="Ferrante I. M."/>
        </authorList>
    </citation>
    <scope>NUCLEOTIDE SEQUENCE [LARGE SCALE GENOMIC DNA]</scope>
    <source>
        <strain evidence="3 4">B856</strain>
    </source>
</reference>
<gene>
    <name evidence="2" type="ORF">PSNMU_V1.4_AUG-EV-PASAV3_0056520</name>
    <name evidence="3" type="ORF">PSNMU_V1.4_AUG-EV-PASAV3_0085760</name>
</gene>
<organism evidence="3 4">
    <name type="scientific">Pseudo-nitzschia multistriata</name>
    <dbReference type="NCBI Taxonomy" id="183589"/>
    <lineage>
        <taxon>Eukaryota</taxon>
        <taxon>Sar</taxon>
        <taxon>Stramenopiles</taxon>
        <taxon>Ochrophyta</taxon>
        <taxon>Bacillariophyta</taxon>
        <taxon>Bacillariophyceae</taxon>
        <taxon>Bacillariophycidae</taxon>
        <taxon>Bacillariales</taxon>
        <taxon>Bacillariaceae</taxon>
        <taxon>Pseudo-nitzschia</taxon>
    </lineage>
</organism>
<evidence type="ECO:0000313" key="2">
    <source>
        <dbReference type="EMBL" id="VEU38820.1"/>
    </source>
</evidence>